<comment type="function">
    <text evidence="6">Converts proline to delta-1-pyrroline-5-carboxylate.</text>
</comment>
<dbReference type="EC" id="1.5.5.2" evidence="2 6"/>
<evidence type="ECO:0000256" key="4">
    <source>
        <dbReference type="ARBA" id="ARBA00023002"/>
    </source>
</evidence>
<evidence type="ECO:0000256" key="7">
    <source>
        <dbReference type="SAM" id="MobiDB-lite"/>
    </source>
</evidence>
<dbReference type="InterPro" id="IPR002872">
    <property type="entry name" value="Proline_DH_dom"/>
</dbReference>
<proteinExistence type="inferred from homology"/>
<dbReference type="AlphaFoldDB" id="A0A7S3QVM7"/>
<dbReference type="SUPFAM" id="SSF47473">
    <property type="entry name" value="EF-hand"/>
    <property type="match status" value="1"/>
</dbReference>
<feature type="domain" description="EF-hand" evidence="8">
    <location>
        <begin position="242"/>
        <end position="277"/>
    </location>
</feature>
<dbReference type="Gene3D" id="1.10.238.10">
    <property type="entry name" value="EF-hand"/>
    <property type="match status" value="1"/>
</dbReference>
<dbReference type="InterPro" id="IPR011992">
    <property type="entry name" value="EF-hand-dom_pair"/>
</dbReference>
<dbReference type="InterPro" id="IPR018247">
    <property type="entry name" value="EF_Hand_1_Ca_BS"/>
</dbReference>
<dbReference type="Pfam" id="PF01619">
    <property type="entry name" value="Pro_dh"/>
    <property type="match status" value="1"/>
</dbReference>
<feature type="region of interest" description="Disordered" evidence="7">
    <location>
        <begin position="597"/>
        <end position="618"/>
    </location>
</feature>
<gene>
    <name evidence="9" type="ORF">DTER00134_LOCUS9123</name>
</gene>
<keyword evidence="3" id="KW-0106">Calcium</keyword>
<dbReference type="PANTHER" id="PTHR13914:SF0">
    <property type="entry name" value="PROLINE DEHYDROGENASE 1, MITOCHONDRIAL"/>
    <property type="match status" value="1"/>
</dbReference>
<dbReference type="PANTHER" id="PTHR13914">
    <property type="entry name" value="PROLINE OXIDASE"/>
    <property type="match status" value="1"/>
</dbReference>
<evidence type="ECO:0000259" key="8">
    <source>
        <dbReference type="PROSITE" id="PS50222"/>
    </source>
</evidence>
<dbReference type="GO" id="GO:0005509">
    <property type="term" value="F:calcium ion binding"/>
    <property type="evidence" value="ECO:0007669"/>
    <property type="project" value="InterPro"/>
</dbReference>
<comment type="similarity">
    <text evidence="1 6">Belongs to the proline oxidase family.</text>
</comment>
<evidence type="ECO:0000256" key="6">
    <source>
        <dbReference type="RuleBase" id="RU364054"/>
    </source>
</evidence>
<keyword evidence="6" id="KW-0274">FAD</keyword>
<evidence type="ECO:0000256" key="3">
    <source>
        <dbReference type="ARBA" id="ARBA00022837"/>
    </source>
</evidence>
<dbReference type="SUPFAM" id="SSF51730">
    <property type="entry name" value="FAD-linked oxidoreductase"/>
    <property type="match status" value="1"/>
</dbReference>
<evidence type="ECO:0000256" key="5">
    <source>
        <dbReference type="ARBA" id="ARBA00023062"/>
    </source>
</evidence>
<feature type="compositionally biased region" description="Polar residues" evidence="7">
    <location>
        <begin position="607"/>
        <end position="618"/>
    </location>
</feature>
<evidence type="ECO:0000313" key="9">
    <source>
        <dbReference type="EMBL" id="CAE0494050.1"/>
    </source>
</evidence>
<dbReference type="GO" id="GO:0010133">
    <property type="term" value="P:L-proline catabolic process to L-glutamate"/>
    <property type="evidence" value="ECO:0007669"/>
    <property type="project" value="TreeGrafter"/>
</dbReference>
<dbReference type="InterPro" id="IPR015659">
    <property type="entry name" value="Proline_oxidase"/>
</dbReference>
<dbReference type="GO" id="GO:0005739">
    <property type="term" value="C:mitochondrion"/>
    <property type="evidence" value="ECO:0007669"/>
    <property type="project" value="TreeGrafter"/>
</dbReference>
<comment type="cofactor">
    <cofactor evidence="6">
        <name>FAD</name>
        <dbReference type="ChEBI" id="CHEBI:57692"/>
    </cofactor>
</comment>
<evidence type="ECO:0000256" key="1">
    <source>
        <dbReference type="ARBA" id="ARBA00005869"/>
    </source>
</evidence>
<keyword evidence="4 6" id="KW-0560">Oxidoreductase</keyword>
<dbReference type="InterPro" id="IPR029041">
    <property type="entry name" value="FAD-linked_oxidoreductase-like"/>
</dbReference>
<dbReference type="PROSITE" id="PS00018">
    <property type="entry name" value="EF_HAND_1"/>
    <property type="match status" value="1"/>
</dbReference>
<feature type="domain" description="EF-hand" evidence="8">
    <location>
        <begin position="278"/>
        <end position="313"/>
    </location>
</feature>
<reference evidence="9" key="1">
    <citation type="submission" date="2021-01" db="EMBL/GenBank/DDBJ databases">
        <authorList>
            <person name="Corre E."/>
            <person name="Pelletier E."/>
            <person name="Niang G."/>
            <person name="Scheremetjew M."/>
            <person name="Finn R."/>
            <person name="Kale V."/>
            <person name="Holt S."/>
            <person name="Cochrane G."/>
            <person name="Meng A."/>
            <person name="Brown T."/>
            <person name="Cohen L."/>
        </authorList>
    </citation>
    <scope>NUCLEOTIDE SEQUENCE</scope>
    <source>
        <strain evidence="9">CCMP1320</strain>
    </source>
</reference>
<keyword evidence="5 6" id="KW-0642">Proline metabolism</keyword>
<dbReference type="SMART" id="SM00054">
    <property type="entry name" value="EFh"/>
    <property type="match status" value="2"/>
</dbReference>
<dbReference type="Gene3D" id="3.20.20.220">
    <property type="match status" value="1"/>
</dbReference>
<dbReference type="GO" id="GO:0004657">
    <property type="term" value="F:proline dehydrogenase activity"/>
    <property type="evidence" value="ECO:0007669"/>
    <property type="project" value="UniProtKB-EC"/>
</dbReference>
<name>A0A7S3QVM7_DUNTE</name>
<dbReference type="EMBL" id="HBIP01015667">
    <property type="protein sequence ID" value="CAE0494050.1"/>
    <property type="molecule type" value="Transcribed_RNA"/>
</dbReference>
<dbReference type="GO" id="GO:0071949">
    <property type="term" value="F:FAD binding"/>
    <property type="evidence" value="ECO:0007669"/>
    <property type="project" value="TreeGrafter"/>
</dbReference>
<dbReference type="InterPro" id="IPR002048">
    <property type="entry name" value="EF_hand_dom"/>
</dbReference>
<sequence>MLPRLQLPCRLAHQALPASFLARKAYVEDLSFPLKPVSPQRVGHQQRSSSSASPLPSEKLYKLDFTDSKKAFGQSSTLELARAWLVFRLCGFKPFVQNSEKLLTVSRKVLGDKATYFLVRHTFFNHFCAGENRAEVQSRMERMKQNNIGAILDYAAEDVPPSGAENAKAQSNQGDAPVDDTQEVVARQYDYSSEAQSDAHAESFLEAIKASSHMRTSPSAPSFASVKLTALGNPLLLERTSNAINVVRGLFHEFDESQDGYIDCNEFKQGIKRIFPAATEEEMKAMFKMLDPEGVDRIDYVAWCQHMSLKDQPAMATRILKCLKDEADPKDKDWRMRLSDVILNSQEVHLLEALYKRVSMLAQAAADHQVKLLVDAEHTFYQPAINHLALELSRKYNSDPQQGAVVYNTYQAYLKGSQKCLAEDLERAKRQGYVLGVKLVRGAYVTLERRHAQEKSIESPIFDTIDGTHANYNACMKMLLGEVAQGRAELMVASHNQRSVELAVEEMGKLQLDPSSSRVAFGTLFGMADHITQVLGLAGFRAFKLVPYGRIDQTIPYLLRRATENADVLKGAKLDLQLIQAEIVRRVKTMRGLPKKEVTAGGAGQMQHVQKSSVQPRS</sequence>
<evidence type="ECO:0000256" key="2">
    <source>
        <dbReference type="ARBA" id="ARBA00012695"/>
    </source>
</evidence>
<dbReference type="CDD" id="cd00051">
    <property type="entry name" value="EFh"/>
    <property type="match status" value="1"/>
</dbReference>
<accession>A0A7S3QVM7</accession>
<organism evidence="9">
    <name type="scientific">Dunaliella tertiolecta</name>
    <name type="common">Green alga</name>
    <dbReference type="NCBI Taxonomy" id="3047"/>
    <lineage>
        <taxon>Eukaryota</taxon>
        <taxon>Viridiplantae</taxon>
        <taxon>Chlorophyta</taxon>
        <taxon>core chlorophytes</taxon>
        <taxon>Chlorophyceae</taxon>
        <taxon>CS clade</taxon>
        <taxon>Chlamydomonadales</taxon>
        <taxon>Dunaliellaceae</taxon>
        <taxon>Dunaliella</taxon>
    </lineage>
</organism>
<comment type="catalytic activity">
    <reaction evidence="6">
        <text>L-proline + a quinone = (S)-1-pyrroline-5-carboxylate + a quinol + H(+)</text>
        <dbReference type="Rhea" id="RHEA:23784"/>
        <dbReference type="ChEBI" id="CHEBI:15378"/>
        <dbReference type="ChEBI" id="CHEBI:17388"/>
        <dbReference type="ChEBI" id="CHEBI:24646"/>
        <dbReference type="ChEBI" id="CHEBI:60039"/>
        <dbReference type="ChEBI" id="CHEBI:132124"/>
        <dbReference type="EC" id="1.5.5.2"/>
    </reaction>
</comment>
<dbReference type="PROSITE" id="PS50222">
    <property type="entry name" value="EF_HAND_2"/>
    <property type="match status" value="2"/>
</dbReference>
<protein>
    <recommendedName>
        <fullName evidence="2 6">Proline dehydrogenase</fullName>
        <ecNumber evidence="2 6">1.5.5.2</ecNumber>
    </recommendedName>
</protein>
<keyword evidence="6" id="KW-0285">Flavoprotein</keyword>